<sequence>MATAKQLLANKNNARKSTGPKSAAGKLKSSQNAIKHGLCTEKFMVIGEKVDELDYVKDELTNQLKPIGIHQEIIVSKMIDVAIRMKRVPIIEAGILNHEMLEYEADTYKNKVASKIEGDENKDGVLSSNIIVRKTGLSFARDCNQGSSLLKLNTIEDKLLSKYFKLLNELRSEQNKKGGF</sequence>
<evidence type="ECO:0000313" key="2">
    <source>
        <dbReference type="EMBL" id="EAS84176.1"/>
    </source>
</evidence>
<gene>
    <name evidence="2" type="ORF">PU1002_00600</name>
</gene>
<name>Q1UZL5_PELU1</name>
<dbReference type="RefSeq" id="WP_006996763.1">
    <property type="nucleotide sequence ID" value="NZ_CH724130.1"/>
</dbReference>
<evidence type="ECO:0000256" key="1">
    <source>
        <dbReference type="SAM" id="MobiDB-lite"/>
    </source>
</evidence>
<dbReference type="AlphaFoldDB" id="Q1UZL5"/>
<feature type="compositionally biased region" description="Polar residues" evidence="1">
    <location>
        <begin position="9"/>
        <end position="20"/>
    </location>
</feature>
<reference evidence="2 3" key="1">
    <citation type="submission" date="2006-04" db="EMBL/GenBank/DDBJ databases">
        <authorList>
            <person name="Giovannoni S.J."/>
            <person name="Cho J.-C."/>
            <person name="Ferriera S."/>
            <person name="Johnson J."/>
            <person name="Kravitz S."/>
            <person name="Halpern A."/>
            <person name="Remington K."/>
            <person name="Beeson K."/>
            <person name="Tran B."/>
            <person name="Rogers Y.-H."/>
            <person name="Friedman R."/>
            <person name="Venter J.C."/>
        </authorList>
    </citation>
    <scope>NUCLEOTIDE SEQUENCE [LARGE SCALE GENOMIC DNA]</scope>
    <source>
        <strain evidence="2 3">HTCC1002</strain>
    </source>
</reference>
<proteinExistence type="predicted"/>
<dbReference type="Proteomes" id="UP000005306">
    <property type="component" value="Unassembled WGS sequence"/>
</dbReference>
<dbReference type="EMBL" id="AAPV01000002">
    <property type="protein sequence ID" value="EAS84176.1"/>
    <property type="molecule type" value="Genomic_DNA"/>
</dbReference>
<dbReference type="HOGENOM" id="CLU_124429_0_0_5"/>
<accession>Q1UZL5</accession>
<organism evidence="2 3">
    <name type="scientific">Pelagibacter ubique (strain HTCC1002)</name>
    <dbReference type="NCBI Taxonomy" id="314261"/>
    <lineage>
        <taxon>Bacteria</taxon>
        <taxon>Pseudomonadati</taxon>
        <taxon>Pseudomonadota</taxon>
        <taxon>Alphaproteobacteria</taxon>
        <taxon>Candidatus Pelagibacterales</taxon>
        <taxon>Candidatus Pelagibacteraceae</taxon>
        <taxon>Candidatus Pelagibacter</taxon>
    </lineage>
</organism>
<evidence type="ECO:0000313" key="3">
    <source>
        <dbReference type="Proteomes" id="UP000005306"/>
    </source>
</evidence>
<comment type="caution">
    <text evidence="2">The sequence shown here is derived from an EMBL/GenBank/DDBJ whole genome shotgun (WGS) entry which is preliminary data.</text>
</comment>
<feature type="region of interest" description="Disordered" evidence="1">
    <location>
        <begin position="9"/>
        <end position="28"/>
    </location>
</feature>
<protein>
    <submittedName>
        <fullName evidence="2">Uncharacterized protein</fullName>
    </submittedName>
</protein>